<organism evidence="7 8">
    <name type="scientific">Erpetoichthys calabaricus</name>
    <name type="common">Rope fish</name>
    <name type="synonym">Calamoichthys calabaricus</name>
    <dbReference type="NCBI Taxonomy" id="27687"/>
    <lineage>
        <taxon>Eukaryota</taxon>
        <taxon>Metazoa</taxon>
        <taxon>Chordata</taxon>
        <taxon>Craniata</taxon>
        <taxon>Vertebrata</taxon>
        <taxon>Euteleostomi</taxon>
        <taxon>Actinopterygii</taxon>
        <taxon>Polypteriformes</taxon>
        <taxon>Polypteridae</taxon>
        <taxon>Erpetoichthys</taxon>
    </lineage>
</organism>
<dbReference type="GO" id="GO:0005164">
    <property type="term" value="F:tumor necrosis factor receptor binding"/>
    <property type="evidence" value="ECO:0007669"/>
    <property type="project" value="InterPro"/>
</dbReference>
<keyword evidence="3" id="KW-0202">Cytokine</keyword>
<dbReference type="Gene3D" id="2.60.120.40">
    <property type="match status" value="1"/>
</dbReference>
<comment type="subcellular location">
    <subcellularLocation>
        <location evidence="1">Membrane</location>
    </subcellularLocation>
</comment>
<comment type="similarity">
    <text evidence="2">Belongs to the tumor necrosis factor family.</text>
</comment>
<protein>
    <recommendedName>
        <fullName evidence="6">THD domain-containing protein</fullName>
    </recommendedName>
</protein>
<evidence type="ECO:0000256" key="3">
    <source>
        <dbReference type="ARBA" id="ARBA00022514"/>
    </source>
</evidence>
<feature type="transmembrane region" description="Helical" evidence="5">
    <location>
        <begin position="24"/>
        <end position="47"/>
    </location>
</feature>
<dbReference type="SUPFAM" id="SSF49842">
    <property type="entry name" value="TNF-like"/>
    <property type="match status" value="1"/>
</dbReference>
<dbReference type="PROSITE" id="PS50049">
    <property type="entry name" value="THD_2"/>
    <property type="match status" value="1"/>
</dbReference>
<sequence>MEEEALRMSCDAQALQLMCKLRRILQVVSACLVAFVLLLAVQCFLIFRMQNSPQELNGVQSAAGVQGPSVIVPRVGTLSSLSTAHVTAVMNDQSNTLSWEPEKGLAFTKGIRYQNKALVIPSKGEYYVYAQILFHQMYDSKSKSKTLSFNICKETDKYPAKIKLLTGVKTVSEMKTVSETGHWIETAYIGAVLSLDKDDKLTVDVGDYNLVDFSNEYKTFFGAFQVSIDP</sequence>
<dbReference type="PANTHER" id="PTHR11471">
    <property type="entry name" value="TUMOR NECROSIS FACTOR FAMILY MEMBER"/>
    <property type="match status" value="1"/>
</dbReference>
<name>A0A8C4TEW3_ERPCA</name>
<evidence type="ECO:0000259" key="6">
    <source>
        <dbReference type="PROSITE" id="PS50049"/>
    </source>
</evidence>
<reference evidence="7" key="1">
    <citation type="submission" date="2021-06" db="EMBL/GenBank/DDBJ databases">
        <authorList>
            <consortium name="Wellcome Sanger Institute Data Sharing"/>
        </authorList>
    </citation>
    <scope>NUCLEOTIDE SEQUENCE [LARGE SCALE GENOMIC DNA]</scope>
</reference>
<dbReference type="Pfam" id="PF00229">
    <property type="entry name" value="TNF"/>
    <property type="match status" value="1"/>
</dbReference>
<dbReference type="PRINTS" id="PR01234">
    <property type="entry name" value="TNECROSISFCT"/>
</dbReference>
<evidence type="ECO:0000256" key="5">
    <source>
        <dbReference type="SAM" id="Phobius"/>
    </source>
</evidence>
<evidence type="ECO:0000256" key="2">
    <source>
        <dbReference type="ARBA" id="ARBA00008670"/>
    </source>
</evidence>
<feature type="domain" description="THD" evidence="6">
    <location>
        <begin position="82"/>
        <end position="226"/>
    </location>
</feature>
<dbReference type="GO" id="GO:0006955">
    <property type="term" value="P:immune response"/>
    <property type="evidence" value="ECO:0007669"/>
    <property type="project" value="InterPro"/>
</dbReference>
<reference evidence="7" key="2">
    <citation type="submission" date="2025-08" db="UniProtKB">
        <authorList>
            <consortium name="Ensembl"/>
        </authorList>
    </citation>
    <scope>IDENTIFICATION</scope>
</reference>
<dbReference type="AlphaFoldDB" id="A0A8C4TEW3"/>
<dbReference type="InterPro" id="IPR006052">
    <property type="entry name" value="TNF_dom"/>
</dbReference>
<keyword evidence="4 5" id="KW-0472">Membrane</keyword>
<dbReference type="SMART" id="SM00207">
    <property type="entry name" value="TNF"/>
    <property type="match status" value="1"/>
</dbReference>
<evidence type="ECO:0000256" key="1">
    <source>
        <dbReference type="ARBA" id="ARBA00004370"/>
    </source>
</evidence>
<dbReference type="GeneTree" id="ENSGT01060000248544"/>
<dbReference type="GO" id="GO:0005615">
    <property type="term" value="C:extracellular space"/>
    <property type="evidence" value="ECO:0007669"/>
    <property type="project" value="UniProtKB-KW"/>
</dbReference>
<dbReference type="InterPro" id="IPR008983">
    <property type="entry name" value="Tumour_necrosis_fac-like_dom"/>
</dbReference>
<keyword evidence="5" id="KW-0812">Transmembrane</keyword>
<keyword evidence="8" id="KW-1185">Reference proteome</keyword>
<dbReference type="InterPro" id="IPR006053">
    <property type="entry name" value="TNF"/>
</dbReference>
<dbReference type="Ensembl" id="ENSECRT00000030290.1">
    <property type="protein sequence ID" value="ENSECRP00000029660.1"/>
    <property type="gene ID" value="ENSECRG00000020127.1"/>
</dbReference>
<dbReference type="PANTHER" id="PTHR11471:SF24">
    <property type="entry name" value="TUMOR NECROSIS FACTOR LIGAND SUPERFAMILY MEMBER 15"/>
    <property type="match status" value="1"/>
</dbReference>
<keyword evidence="5" id="KW-1133">Transmembrane helix</keyword>
<dbReference type="GO" id="GO:0005125">
    <property type="term" value="F:cytokine activity"/>
    <property type="evidence" value="ECO:0007669"/>
    <property type="project" value="UniProtKB-KW"/>
</dbReference>
<accession>A0A8C4TEW3</accession>
<evidence type="ECO:0000256" key="4">
    <source>
        <dbReference type="ARBA" id="ARBA00023136"/>
    </source>
</evidence>
<evidence type="ECO:0000313" key="7">
    <source>
        <dbReference type="Ensembl" id="ENSECRP00000029660.1"/>
    </source>
</evidence>
<dbReference type="Proteomes" id="UP000694620">
    <property type="component" value="Chromosome 9"/>
</dbReference>
<evidence type="ECO:0000313" key="8">
    <source>
        <dbReference type="Proteomes" id="UP000694620"/>
    </source>
</evidence>
<dbReference type="GO" id="GO:0016020">
    <property type="term" value="C:membrane"/>
    <property type="evidence" value="ECO:0007669"/>
    <property type="project" value="UniProtKB-SubCell"/>
</dbReference>
<dbReference type="CDD" id="cd00184">
    <property type="entry name" value="TNF"/>
    <property type="match status" value="1"/>
</dbReference>
<proteinExistence type="inferred from homology"/>
<reference evidence="7" key="3">
    <citation type="submission" date="2025-09" db="UniProtKB">
        <authorList>
            <consortium name="Ensembl"/>
        </authorList>
    </citation>
    <scope>IDENTIFICATION</scope>
</reference>